<proteinExistence type="inferred from homology"/>
<keyword evidence="3" id="KW-0238">DNA-binding</keyword>
<dbReference type="PANTHER" id="PTHR30349:SF41">
    <property type="entry name" value="INTEGRASE_RECOMBINASE PROTEIN MJ0367-RELATED"/>
    <property type="match status" value="1"/>
</dbReference>
<evidence type="ECO:0000259" key="5">
    <source>
        <dbReference type="Pfam" id="PF00589"/>
    </source>
</evidence>
<dbReference type="OrthoDB" id="9784724at2"/>
<dbReference type="Pfam" id="PF00589">
    <property type="entry name" value="Phage_integrase"/>
    <property type="match status" value="1"/>
</dbReference>
<dbReference type="CDD" id="cd01184">
    <property type="entry name" value="INT_C_like_1"/>
    <property type="match status" value="1"/>
</dbReference>
<dbReference type="InterPro" id="IPR002104">
    <property type="entry name" value="Integrase_catalytic"/>
</dbReference>
<dbReference type="SUPFAM" id="SSF56349">
    <property type="entry name" value="DNA breaking-rejoining enzymes"/>
    <property type="match status" value="1"/>
</dbReference>
<evidence type="ECO:0000259" key="6">
    <source>
        <dbReference type="Pfam" id="PF20172"/>
    </source>
</evidence>
<dbReference type="Gene3D" id="1.10.443.10">
    <property type="entry name" value="Intergrase catalytic core"/>
    <property type="match status" value="1"/>
</dbReference>
<dbReference type="InterPro" id="IPR013762">
    <property type="entry name" value="Integrase-like_cat_sf"/>
</dbReference>
<dbReference type="InterPro" id="IPR046668">
    <property type="entry name" value="DUF6538"/>
</dbReference>
<evidence type="ECO:0000313" key="8">
    <source>
        <dbReference type="Proteomes" id="UP000321250"/>
    </source>
</evidence>
<keyword evidence="8" id="KW-1185">Reference proteome</keyword>
<evidence type="ECO:0000256" key="3">
    <source>
        <dbReference type="ARBA" id="ARBA00023125"/>
    </source>
</evidence>
<name>A0A5C6UEU2_9SPHN</name>
<gene>
    <name evidence="7" type="ORF">FSB78_09845</name>
</gene>
<dbReference type="GO" id="GO:0003677">
    <property type="term" value="F:DNA binding"/>
    <property type="evidence" value="ECO:0007669"/>
    <property type="project" value="UniProtKB-KW"/>
</dbReference>
<dbReference type="PANTHER" id="PTHR30349">
    <property type="entry name" value="PHAGE INTEGRASE-RELATED"/>
    <property type="match status" value="1"/>
</dbReference>
<evidence type="ECO:0000256" key="4">
    <source>
        <dbReference type="ARBA" id="ARBA00023172"/>
    </source>
</evidence>
<reference evidence="7 8" key="1">
    <citation type="journal article" date="2013" name="Antonie Van Leeuwenhoek">
        <title>Sphingomonas ginsenosidivorax sp. nov., with the ability to transform ginsenosides.</title>
        <authorList>
            <person name="Jin X.F."/>
            <person name="Kim J.K."/>
            <person name="Liu Q.M."/>
            <person name="Kang M.S."/>
            <person name="He D."/>
            <person name="Jin F.X."/>
            <person name="Kim S.C."/>
            <person name="Im W.T."/>
        </authorList>
    </citation>
    <scope>NUCLEOTIDE SEQUENCE [LARGE SCALE GENOMIC DNA]</scope>
    <source>
        <strain evidence="7 8">KHI67</strain>
    </source>
</reference>
<dbReference type="InterPro" id="IPR050090">
    <property type="entry name" value="Tyrosine_recombinase_XerCD"/>
</dbReference>
<protein>
    <submittedName>
        <fullName evidence="7">Site-specific integrase</fullName>
    </submittedName>
</protein>
<dbReference type="Pfam" id="PF20172">
    <property type="entry name" value="DUF6538"/>
    <property type="match status" value="1"/>
</dbReference>
<keyword evidence="2" id="KW-0229">DNA integration</keyword>
<evidence type="ECO:0000256" key="2">
    <source>
        <dbReference type="ARBA" id="ARBA00022908"/>
    </source>
</evidence>
<feature type="domain" description="Tyr recombinase" evidence="5">
    <location>
        <begin position="403"/>
        <end position="567"/>
    </location>
</feature>
<sequence length="617" mass="68506">MKKTSMASPFADPRTGQLYFRRAVPEALRAAFDGRAVVKVSLRTKDAALAKVGFARENAAFEATLADARRRMAEGTLIPTPAALVRRWCEGPASGKGLSGTQRLVMTFMELDAAAGGRGSSTLKDEFYPPAILGPASNTDWDAVVRDAGRFEALVTDAYGGSIEQTGTNWIRLRWREPEAAWRPCLVGPVERLRAFDTGAERFSDDEIARALLAVVDERRSGDEEANRARLAHTRPRATSSRLRPNLRLKELYREWKAGNEPRPQTAGEYEAAVDDFIDFAGDVPVSTIDADLLYDYRDEAAKLPATMPRADRSLPFTDRVRKHADKLPKCAPPTLKKRVGALQALLTYAFQQRWTPLNTGSGIRIVGYTKSRRTRRSFEDHELATLCSCPLFTDPSTWSATSRIRDASVFWIFLLSITTGARLEEIGQVALADVRRDGDVVYLDIDEYAGEDDAAAKSVKTDDSIRLVPVHGKLLELGFLDYCDALGRLGQTELFPDLKANSVGKRTKEASQKINRIIDRHVSSDQRLVFHSLRHAFKAMGNDAGLSDRTLDQICGHAPVSTGGRYGSEPRIRTIHRDLHRIDFSCIDWTRIANGVRSLEWKNVVIAQRPLPPGAI</sequence>
<evidence type="ECO:0000313" key="7">
    <source>
        <dbReference type="EMBL" id="TXC71219.1"/>
    </source>
</evidence>
<dbReference type="GO" id="GO:0006310">
    <property type="term" value="P:DNA recombination"/>
    <property type="evidence" value="ECO:0007669"/>
    <property type="project" value="UniProtKB-KW"/>
</dbReference>
<dbReference type="RefSeq" id="WP_147082294.1">
    <property type="nucleotide sequence ID" value="NZ_VOQR01000001.1"/>
</dbReference>
<accession>A0A5C6UEU2</accession>
<comment type="caution">
    <text evidence="7">The sequence shown here is derived from an EMBL/GenBank/DDBJ whole genome shotgun (WGS) entry which is preliminary data.</text>
</comment>
<comment type="similarity">
    <text evidence="1">Belongs to the 'phage' integrase family.</text>
</comment>
<dbReference type="Proteomes" id="UP000321250">
    <property type="component" value="Unassembled WGS sequence"/>
</dbReference>
<dbReference type="InterPro" id="IPR011010">
    <property type="entry name" value="DNA_brk_join_enz"/>
</dbReference>
<organism evidence="7 8">
    <name type="scientific">Sphingomonas ginsenosidivorax</name>
    <dbReference type="NCBI Taxonomy" id="862135"/>
    <lineage>
        <taxon>Bacteria</taxon>
        <taxon>Pseudomonadati</taxon>
        <taxon>Pseudomonadota</taxon>
        <taxon>Alphaproteobacteria</taxon>
        <taxon>Sphingomonadales</taxon>
        <taxon>Sphingomonadaceae</taxon>
        <taxon>Sphingomonas</taxon>
    </lineage>
</organism>
<dbReference type="EMBL" id="VOQR01000001">
    <property type="protein sequence ID" value="TXC71219.1"/>
    <property type="molecule type" value="Genomic_DNA"/>
</dbReference>
<keyword evidence="4" id="KW-0233">DNA recombination</keyword>
<dbReference type="GO" id="GO:0015074">
    <property type="term" value="P:DNA integration"/>
    <property type="evidence" value="ECO:0007669"/>
    <property type="project" value="UniProtKB-KW"/>
</dbReference>
<evidence type="ECO:0000256" key="1">
    <source>
        <dbReference type="ARBA" id="ARBA00008857"/>
    </source>
</evidence>
<dbReference type="AlphaFoldDB" id="A0A5C6UEU2"/>
<feature type="domain" description="DUF6538" evidence="6">
    <location>
        <begin position="14"/>
        <end position="70"/>
    </location>
</feature>